<proteinExistence type="predicted"/>
<dbReference type="AlphaFoldDB" id="A0A8S1LJS8"/>
<gene>
    <name evidence="1" type="ORF">PPRIM_AZ9-3.1.T0410303</name>
</gene>
<sequence>MKRYRNRRNVTIKREIVEKKNKFCQSFVNLENKYILDNQNGQTRRISCYGDEFGQMSKFQIRLKNILPEYKTKQSIHEIEMREKRRRQTQIMEDVAILKFRRGIQDISKSKTIIQTLKMLKTSNQDFDEMVKQIKQPSNNKNIKKRRRYSCYCAQCGKMSEKQIRHQNDPFFDKFNKFLQQIKNQSSISRRHKYQDKLKSQIQQENIKISYISQNKSPINKYKSVSRTTKLLLEQSQIKIFQYSQRYSAFPSHRIKTEPTQSSPRSFKLYPIQLNKLRQGQSTYKSIHLKDSFKTLASIYR</sequence>
<organism evidence="1 2">
    <name type="scientific">Paramecium primaurelia</name>
    <dbReference type="NCBI Taxonomy" id="5886"/>
    <lineage>
        <taxon>Eukaryota</taxon>
        <taxon>Sar</taxon>
        <taxon>Alveolata</taxon>
        <taxon>Ciliophora</taxon>
        <taxon>Intramacronucleata</taxon>
        <taxon>Oligohymenophorea</taxon>
        <taxon>Peniculida</taxon>
        <taxon>Parameciidae</taxon>
        <taxon>Paramecium</taxon>
    </lineage>
</organism>
<evidence type="ECO:0000313" key="2">
    <source>
        <dbReference type="Proteomes" id="UP000688137"/>
    </source>
</evidence>
<dbReference type="OMA" id="TRRISCY"/>
<reference evidence="1" key="1">
    <citation type="submission" date="2021-01" db="EMBL/GenBank/DDBJ databases">
        <authorList>
            <consortium name="Genoscope - CEA"/>
            <person name="William W."/>
        </authorList>
    </citation>
    <scope>NUCLEOTIDE SEQUENCE</scope>
</reference>
<keyword evidence="2" id="KW-1185">Reference proteome</keyword>
<protein>
    <submittedName>
        <fullName evidence="1">Uncharacterized protein</fullName>
    </submittedName>
</protein>
<dbReference type="EMBL" id="CAJJDM010000040">
    <property type="protein sequence ID" value="CAD8068060.1"/>
    <property type="molecule type" value="Genomic_DNA"/>
</dbReference>
<evidence type="ECO:0000313" key="1">
    <source>
        <dbReference type="EMBL" id="CAD8068060.1"/>
    </source>
</evidence>
<dbReference type="Proteomes" id="UP000688137">
    <property type="component" value="Unassembled WGS sequence"/>
</dbReference>
<accession>A0A8S1LJS8</accession>
<comment type="caution">
    <text evidence="1">The sequence shown here is derived from an EMBL/GenBank/DDBJ whole genome shotgun (WGS) entry which is preliminary data.</text>
</comment>
<name>A0A8S1LJS8_PARPR</name>